<gene>
    <name evidence="4" type="ORF">TrLO_g3658</name>
</gene>
<feature type="chain" id="PRO_5040877677" description="J domain-containing protein" evidence="2">
    <location>
        <begin position="27"/>
        <end position="231"/>
    </location>
</feature>
<protein>
    <recommendedName>
        <fullName evidence="3">J domain-containing protein</fullName>
    </recommendedName>
</protein>
<comment type="caution">
    <text evidence="4">The sequence shown here is derived from an EMBL/GenBank/DDBJ whole genome shotgun (WGS) entry which is preliminary data.</text>
</comment>
<proteinExistence type="predicted"/>
<feature type="signal peptide" evidence="2">
    <location>
        <begin position="1"/>
        <end position="26"/>
    </location>
</feature>
<evidence type="ECO:0000313" key="4">
    <source>
        <dbReference type="EMBL" id="GMI03285.1"/>
    </source>
</evidence>
<dbReference type="SUPFAM" id="SSF46565">
    <property type="entry name" value="Chaperone J-domain"/>
    <property type="match status" value="1"/>
</dbReference>
<feature type="transmembrane region" description="Helical" evidence="1">
    <location>
        <begin position="170"/>
        <end position="191"/>
    </location>
</feature>
<dbReference type="Pfam" id="PF00226">
    <property type="entry name" value="DnaJ"/>
    <property type="match status" value="1"/>
</dbReference>
<evidence type="ECO:0000259" key="3">
    <source>
        <dbReference type="PROSITE" id="PS50076"/>
    </source>
</evidence>
<keyword evidence="1" id="KW-0472">Membrane</keyword>
<keyword evidence="5" id="KW-1185">Reference proteome</keyword>
<dbReference type="AlphaFoldDB" id="A0A9W7CCM7"/>
<organism evidence="4 5">
    <name type="scientific">Triparma laevis f. longispina</name>
    <dbReference type="NCBI Taxonomy" id="1714387"/>
    <lineage>
        <taxon>Eukaryota</taxon>
        <taxon>Sar</taxon>
        <taxon>Stramenopiles</taxon>
        <taxon>Ochrophyta</taxon>
        <taxon>Bolidophyceae</taxon>
        <taxon>Parmales</taxon>
        <taxon>Triparmaceae</taxon>
        <taxon>Triparma</taxon>
    </lineage>
</organism>
<feature type="domain" description="J" evidence="3">
    <location>
        <begin position="35"/>
        <end position="104"/>
    </location>
</feature>
<dbReference type="InterPro" id="IPR001623">
    <property type="entry name" value="DnaJ_domain"/>
</dbReference>
<reference evidence="5" key="1">
    <citation type="journal article" date="2023" name="Commun. Biol.">
        <title>Genome analysis of Parmales, the sister group of diatoms, reveals the evolutionary specialization of diatoms from phago-mixotrophs to photoautotrophs.</title>
        <authorList>
            <person name="Ban H."/>
            <person name="Sato S."/>
            <person name="Yoshikawa S."/>
            <person name="Yamada K."/>
            <person name="Nakamura Y."/>
            <person name="Ichinomiya M."/>
            <person name="Sato N."/>
            <person name="Blanc-Mathieu R."/>
            <person name="Endo H."/>
            <person name="Kuwata A."/>
            <person name="Ogata H."/>
        </authorList>
    </citation>
    <scope>NUCLEOTIDE SEQUENCE [LARGE SCALE GENOMIC DNA]</scope>
    <source>
        <strain evidence="5">NIES 3700</strain>
    </source>
</reference>
<dbReference type="PANTHER" id="PTHR24074">
    <property type="entry name" value="CO-CHAPERONE PROTEIN DJLA"/>
    <property type="match status" value="1"/>
</dbReference>
<evidence type="ECO:0000313" key="5">
    <source>
        <dbReference type="Proteomes" id="UP001165122"/>
    </source>
</evidence>
<dbReference type="InterPro" id="IPR050817">
    <property type="entry name" value="DjlA_DnaK_co-chaperone"/>
</dbReference>
<keyword evidence="2" id="KW-0732">Signal</keyword>
<dbReference type="PROSITE" id="PS50076">
    <property type="entry name" value="DNAJ_2"/>
    <property type="match status" value="1"/>
</dbReference>
<sequence length="231" mass="26605">MRSAFFAMFPLLFLAIILTALGSVGAAKPSSNIRRDYNTLGISQSSDMGEIKQVYRKLSLEYHPDRNPGCSDCTIKQAELNSAYERILYARREHDHPELRDFFGFSEKVYNLVHDITDLWENIPTETKERFFHLLKEYGESPAVGQDIEHLMGLLFKFVGNFFTGPVATVIFYVIVFMWLCFFIGYCWVLVRIYRIVKKVLGFVFSGLSSPFRLLFGSSSKDKDNCKEKKA</sequence>
<dbReference type="Proteomes" id="UP001165122">
    <property type="component" value="Unassembled WGS sequence"/>
</dbReference>
<dbReference type="PRINTS" id="PR00625">
    <property type="entry name" value="JDOMAIN"/>
</dbReference>
<keyword evidence="1" id="KW-1133">Transmembrane helix</keyword>
<accession>A0A9W7CCM7</accession>
<keyword evidence="1" id="KW-0812">Transmembrane</keyword>
<evidence type="ECO:0000256" key="1">
    <source>
        <dbReference type="SAM" id="Phobius"/>
    </source>
</evidence>
<dbReference type="Gene3D" id="1.10.287.110">
    <property type="entry name" value="DnaJ domain"/>
    <property type="match status" value="1"/>
</dbReference>
<dbReference type="OrthoDB" id="2130750at2759"/>
<dbReference type="EMBL" id="BRXW01000055">
    <property type="protein sequence ID" value="GMI03285.1"/>
    <property type="molecule type" value="Genomic_DNA"/>
</dbReference>
<evidence type="ECO:0000256" key="2">
    <source>
        <dbReference type="SAM" id="SignalP"/>
    </source>
</evidence>
<dbReference type="CDD" id="cd06257">
    <property type="entry name" value="DnaJ"/>
    <property type="match status" value="1"/>
</dbReference>
<name>A0A9W7CCM7_9STRA</name>
<dbReference type="InterPro" id="IPR036869">
    <property type="entry name" value="J_dom_sf"/>
</dbReference>
<dbReference type="SMART" id="SM00271">
    <property type="entry name" value="DnaJ"/>
    <property type="match status" value="1"/>
</dbReference>